<dbReference type="Proteomes" id="UP001230504">
    <property type="component" value="Unassembled WGS sequence"/>
</dbReference>
<sequence length="269" mass="30335">MHRSLLLQLLRGYPELQSVLDGLHFTCFIGAPDECDEQQVMDMFEDLTAEATQASIELQGGIKLTLEDQKGHTEDLDSYVSSRLRIHNRELEEELRPKLIGKASGVFLWVVLVVDVLNKEYAPGGIALRKRLAEMPSGLHDLFKDMLGRDNTDRDQLLLCVLWILCARRALRPEEFRHAMWSDPSLKGLIDGELPEVSTSDVGGSTEVCVIGTSKGLAEITKTNRPTVQFIHESVRDFLLKAEGLQELWPGLGFDWEIPSHEKLKTCRL</sequence>
<protein>
    <submittedName>
        <fullName evidence="1">Uncharacterized protein</fullName>
    </submittedName>
</protein>
<dbReference type="AlphaFoldDB" id="A0AAD8Q8U0"/>
<keyword evidence="2" id="KW-1185">Reference proteome</keyword>
<evidence type="ECO:0000313" key="2">
    <source>
        <dbReference type="Proteomes" id="UP001230504"/>
    </source>
</evidence>
<gene>
    <name evidence="1" type="ORF">LY79DRAFT_647661</name>
</gene>
<name>A0AAD8Q8U0_9PEZI</name>
<accession>A0AAD8Q8U0</accession>
<dbReference type="PANTHER" id="PTHR10039">
    <property type="entry name" value="AMELOGENIN"/>
    <property type="match status" value="1"/>
</dbReference>
<dbReference type="PANTHER" id="PTHR10039:SF5">
    <property type="entry name" value="NACHT DOMAIN-CONTAINING PROTEIN"/>
    <property type="match status" value="1"/>
</dbReference>
<organism evidence="1 2">
    <name type="scientific">Colletotrichum navitas</name>
    <dbReference type="NCBI Taxonomy" id="681940"/>
    <lineage>
        <taxon>Eukaryota</taxon>
        <taxon>Fungi</taxon>
        <taxon>Dikarya</taxon>
        <taxon>Ascomycota</taxon>
        <taxon>Pezizomycotina</taxon>
        <taxon>Sordariomycetes</taxon>
        <taxon>Hypocreomycetidae</taxon>
        <taxon>Glomerellales</taxon>
        <taxon>Glomerellaceae</taxon>
        <taxon>Colletotrichum</taxon>
        <taxon>Colletotrichum graminicola species complex</taxon>
    </lineage>
</organism>
<comment type="caution">
    <text evidence="1">The sequence shown here is derived from an EMBL/GenBank/DDBJ whole genome shotgun (WGS) entry which is preliminary data.</text>
</comment>
<evidence type="ECO:0000313" key="1">
    <source>
        <dbReference type="EMBL" id="KAK1596699.1"/>
    </source>
</evidence>
<dbReference type="EMBL" id="JAHLJV010000011">
    <property type="protein sequence ID" value="KAK1596699.1"/>
    <property type="molecule type" value="Genomic_DNA"/>
</dbReference>
<dbReference type="RefSeq" id="XP_060417552.1">
    <property type="nucleotide sequence ID" value="XM_060562493.1"/>
</dbReference>
<proteinExistence type="predicted"/>
<dbReference type="GeneID" id="85446733"/>
<reference evidence="1" key="1">
    <citation type="submission" date="2021-06" db="EMBL/GenBank/DDBJ databases">
        <title>Comparative genomics, transcriptomics and evolutionary studies reveal genomic signatures of adaptation to plant cell wall in hemibiotrophic fungi.</title>
        <authorList>
            <consortium name="DOE Joint Genome Institute"/>
            <person name="Baroncelli R."/>
            <person name="Diaz J.F."/>
            <person name="Benocci T."/>
            <person name="Peng M."/>
            <person name="Battaglia E."/>
            <person name="Haridas S."/>
            <person name="Andreopoulos W."/>
            <person name="Labutti K."/>
            <person name="Pangilinan J."/>
            <person name="Floch G.L."/>
            <person name="Makela M.R."/>
            <person name="Henrissat B."/>
            <person name="Grigoriev I.V."/>
            <person name="Crouch J.A."/>
            <person name="De Vries R.P."/>
            <person name="Sukno S.A."/>
            <person name="Thon M.R."/>
        </authorList>
    </citation>
    <scope>NUCLEOTIDE SEQUENCE</scope>
    <source>
        <strain evidence="1">CBS 125086</strain>
    </source>
</reference>